<gene>
    <name evidence="1" type="ORF">JF543_11455</name>
</gene>
<evidence type="ECO:0000313" key="2">
    <source>
        <dbReference type="Proteomes" id="UP000664385"/>
    </source>
</evidence>
<protein>
    <submittedName>
        <fullName evidence="1">Glutaminase</fullName>
    </submittedName>
</protein>
<evidence type="ECO:0000313" key="1">
    <source>
        <dbReference type="EMBL" id="MBN8206570.1"/>
    </source>
</evidence>
<sequence>MTSTSAVLHHARERLASVPRESLGRERSSRWRGTRIVRAGQAWHLGVLLLTDDGVLATNEVLRAAAPVRRGYAAESARARADRRAQAYRGGFAEGEVVHVGWETIDLATVDAGGVSGPLALVDGEPHVRWAPRAPFVPLAGYLDEQISLAVG</sequence>
<reference evidence="1" key="1">
    <citation type="submission" date="2020-12" db="EMBL/GenBank/DDBJ databases">
        <title>PHA producing bacteria isolated from mangrove.</title>
        <authorList>
            <person name="Zheng W."/>
            <person name="Yu S."/>
            <person name="Huang Y."/>
        </authorList>
    </citation>
    <scope>NUCLEOTIDE SEQUENCE</scope>
    <source>
        <strain evidence="1">GN8-5</strain>
    </source>
</reference>
<accession>A0A939IS69</accession>
<dbReference type="Proteomes" id="UP000664385">
    <property type="component" value="Unassembled WGS sequence"/>
</dbReference>
<organism evidence="1 2">
    <name type="scientific">Microbacterium esteraromaticum</name>
    <dbReference type="NCBI Taxonomy" id="57043"/>
    <lineage>
        <taxon>Bacteria</taxon>
        <taxon>Bacillati</taxon>
        <taxon>Actinomycetota</taxon>
        <taxon>Actinomycetes</taxon>
        <taxon>Micrococcales</taxon>
        <taxon>Microbacteriaceae</taxon>
        <taxon>Microbacterium</taxon>
    </lineage>
</organism>
<dbReference type="RefSeq" id="WP_206824436.1">
    <property type="nucleotide sequence ID" value="NZ_CP063379.1"/>
</dbReference>
<dbReference type="AlphaFoldDB" id="A0A939IS69"/>
<name>A0A939IS69_9MICO</name>
<dbReference type="EMBL" id="JAEMWU010000002">
    <property type="protein sequence ID" value="MBN8206570.1"/>
    <property type="molecule type" value="Genomic_DNA"/>
</dbReference>
<comment type="caution">
    <text evidence="1">The sequence shown here is derived from an EMBL/GenBank/DDBJ whole genome shotgun (WGS) entry which is preliminary data.</text>
</comment>
<proteinExistence type="predicted"/>